<dbReference type="Proteomes" id="UP000055060">
    <property type="component" value="Unassembled WGS sequence"/>
</dbReference>
<dbReference type="RefSeq" id="WP_075074451.1">
    <property type="nucleotide sequence ID" value="NZ_DF967972.1"/>
</dbReference>
<dbReference type="InterPro" id="IPR052341">
    <property type="entry name" value="LOG_family_nucleotidases"/>
</dbReference>
<dbReference type="EMBL" id="DF967972">
    <property type="protein sequence ID" value="GAP15265.1"/>
    <property type="molecule type" value="Genomic_DNA"/>
</dbReference>
<dbReference type="Pfam" id="PF03641">
    <property type="entry name" value="Lysine_decarbox"/>
    <property type="match status" value="1"/>
</dbReference>
<dbReference type="OrthoDB" id="9801098at2"/>
<reference evidence="1" key="1">
    <citation type="submission" date="2015-07" db="EMBL/GenBank/DDBJ databases">
        <title>Draft Genome Sequences of Anaerolinea thermolimosa IMO-1, Bellilinea caldifistulae GOMI-1, Leptolinea tardivitalis YMTK-2, Levilinea saccharolytica KIBI-1,Longilinea arvoryzae KOME-1, Previously Described as Members of the Anaerolineaceae (Chloroflexi).</title>
        <authorList>
            <person name="Sekiguchi Y."/>
            <person name="Ohashi A."/>
            <person name="Matsuura N."/>
            <person name="Tourlousse M.D."/>
        </authorList>
    </citation>
    <scope>NUCLEOTIDE SEQUENCE [LARGE SCALE GENOMIC DNA]</scope>
    <source>
        <strain evidence="1">KOME-1</strain>
    </source>
</reference>
<dbReference type="InterPro" id="IPR031100">
    <property type="entry name" value="LOG_fam"/>
</dbReference>
<dbReference type="AlphaFoldDB" id="A0A0S7BMT9"/>
<gene>
    <name evidence="1" type="ORF">LARV_03049</name>
</gene>
<dbReference type="Gene3D" id="3.40.50.450">
    <property type="match status" value="1"/>
</dbReference>
<evidence type="ECO:0000313" key="1">
    <source>
        <dbReference type="EMBL" id="GAP15265.1"/>
    </source>
</evidence>
<dbReference type="STRING" id="360412.LARV_03049"/>
<keyword evidence="2" id="KW-1185">Reference proteome</keyword>
<name>A0A0S7BMT9_9CHLR</name>
<proteinExistence type="predicted"/>
<dbReference type="PANTHER" id="PTHR43393">
    <property type="entry name" value="CYTOKININ RIBOSIDE 5'-MONOPHOSPHATE PHOSPHORIBOHYDROLASE"/>
    <property type="match status" value="1"/>
</dbReference>
<dbReference type="SUPFAM" id="SSF102405">
    <property type="entry name" value="MCP/YpsA-like"/>
    <property type="match status" value="1"/>
</dbReference>
<protein>
    <submittedName>
        <fullName evidence="1">Predicted Rossmann fold nucleotide-binding protein</fullName>
    </submittedName>
</protein>
<accession>A0A0S7BMT9</accession>
<evidence type="ECO:0000313" key="2">
    <source>
        <dbReference type="Proteomes" id="UP000055060"/>
    </source>
</evidence>
<organism evidence="1">
    <name type="scientific">Longilinea arvoryzae</name>
    <dbReference type="NCBI Taxonomy" id="360412"/>
    <lineage>
        <taxon>Bacteria</taxon>
        <taxon>Bacillati</taxon>
        <taxon>Chloroflexota</taxon>
        <taxon>Anaerolineae</taxon>
        <taxon>Anaerolineales</taxon>
        <taxon>Anaerolineaceae</taxon>
        <taxon>Longilinea</taxon>
    </lineage>
</organism>
<sequence length="182" mass="19659">MRVTVFGGTHTQPGETDYEEAVKLGRLLGERGCTVLTGGYIGTMEAVSRGAAEAGAHVIGITCEEIERFRPGSANRWVQEEQRFPQLVERINGLIDGSDAAMALPGGVGTLAEVTVTWNRMLIGSIPPRPLILVGMGWRKVIDSFFTSQGEYIAARDHQWVQFASDVEQAVALLPPPAGRPV</sequence>
<dbReference type="PANTHER" id="PTHR43393:SF3">
    <property type="entry name" value="LYSINE DECARBOXYLASE-LIKE PROTEIN"/>
    <property type="match status" value="1"/>
</dbReference>
<dbReference type="GO" id="GO:0005829">
    <property type="term" value="C:cytosol"/>
    <property type="evidence" value="ECO:0007669"/>
    <property type="project" value="TreeGrafter"/>
</dbReference>